<sequence length="222" mass="25377">MFTAQWFRLGGNVAHYLTRRYTEGNREEKMRYIEYLKAAEKRAKKLEISPQLPIDTLVPARDIKRYGELANNELLNSLLQRFGPFGWTDGCIPLGATAFTFFQKKGIPCELVFGEVVINGCNEYDTTVDGLIGEWEKGYSDDVMNIHVWLNVGKDLVVDPAIASRLNEHYDNNFPAHQVIVGKPEQLEKKKRLKYIPMLTGAKFLERTCEIPLNYENGTISV</sequence>
<protein>
    <submittedName>
        <fullName evidence="1">Uncharacterized protein</fullName>
    </submittedName>
</protein>
<evidence type="ECO:0000313" key="1">
    <source>
        <dbReference type="EMBL" id="WAT88902.1"/>
    </source>
</evidence>
<proteinExistence type="predicted"/>
<organism evidence="1 2">
    <name type="scientific">Vibrio parahaemolyticus</name>
    <dbReference type="NCBI Taxonomy" id="670"/>
    <lineage>
        <taxon>Bacteria</taxon>
        <taxon>Pseudomonadati</taxon>
        <taxon>Pseudomonadota</taxon>
        <taxon>Gammaproteobacteria</taxon>
        <taxon>Vibrionales</taxon>
        <taxon>Vibrionaceae</taxon>
        <taxon>Vibrio</taxon>
    </lineage>
</organism>
<evidence type="ECO:0000313" key="2">
    <source>
        <dbReference type="Proteomes" id="UP001156560"/>
    </source>
</evidence>
<dbReference type="AlphaFoldDB" id="A0AA47JDZ0"/>
<dbReference type="EMBL" id="CP114194">
    <property type="protein sequence ID" value="WAT88902.1"/>
    <property type="molecule type" value="Genomic_DNA"/>
</dbReference>
<dbReference type="RefSeq" id="WP_269169374.1">
    <property type="nucleotide sequence ID" value="NZ_CP114194.1"/>
</dbReference>
<dbReference type="Proteomes" id="UP001156560">
    <property type="component" value="Chromosome 1"/>
</dbReference>
<gene>
    <name evidence="1" type="ORF">O1Q84_09355</name>
</gene>
<accession>A0AA47JDZ0</accession>
<name>A0AA47JDZ0_VIBPH</name>
<reference evidence="1" key="1">
    <citation type="submission" date="2022-12" db="EMBL/GenBank/DDBJ databases">
        <title>Vibrio parahaemolyticus become highly virulent by producing novel Tc toxins.</title>
        <authorList>
            <person name="Yang F."/>
            <person name="You Y."/>
            <person name="Lai Q."/>
            <person name="Xu L."/>
            <person name="Li F."/>
        </authorList>
    </citation>
    <scope>NUCLEOTIDE SEQUENCE</scope>
    <source>
        <strain evidence="1">Vp-HL-202005</strain>
    </source>
</reference>